<comment type="caution">
    <text evidence="2">The sequence shown here is derived from an EMBL/GenBank/DDBJ whole genome shotgun (WGS) entry which is preliminary data.</text>
</comment>
<dbReference type="EMBL" id="NJHN03000120">
    <property type="protein sequence ID" value="KAH9413591.1"/>
    <property type="molecule type" value="Genomic_DNA"/>
</dbReference>
<feature type="signal peptide" evidence="1">
    <location>
        <begin position="1"/>
        <end position="17"/>
    </location>
</feature>
<organism evidence="2 3">
    <name type="scientific">Dermatophagoides pteronyssinus</name>
    <name type="common">European house dust mite</name>
    <dbReference type="NCBI Taxonomy" id="6956"/>
    <lineage>
        <taxon>Eukaryota</taxon>
        <taxon>Metazoa</taxon>
        <taxon>Ecdysozoa</taxon>
        <taxon>Arthropoda</taxon>
        <taxon>Chelicerata</taxon>
        <taxon>Arachnida</taxon>
        <taxon>Acari</taxon>
        <taxon>Acariformes</taxon>
        <taxon>Sarcoptiformes</taxon>
        <taxon>Astigmata</taxon>
        <taxon>Psoroptidia</taxon>
        <taxon>Analgoidea</taxon>
        <taxon>Pyroglyphidae</taxon>
        <taxon>Dermatophagoidinae</taxon>
        <taxon>Dermatophagoides</taxon>
    </lineage>
</organism>
<proteinExistence type="predicted"/>
<accession>A0ABQ8ITQ3</accession>
<keyword evidence="3" id="KW-1185">Reference proteome</keyword>
<reference evidence="2 3" key="1">
    <citation type="journal article" date="2018" name="J. Allergy Clin. Immunol.">
        <title>High-quality assembly of Dermatophagoides pteronyssinus genome and transcriptome reveals a wide range of novel allergens.</title>
        <authorList>
            <person name="Liu X.Y."/>
            <person name="Yang K.Y."/>
            <person name="Wang M.Q."/>
            <person name="Kwok J.S."/>
            <person name="Zeng X."/>
            <person name="Yang Z."/>
            <person name="Xiao X.J."/>
            <person name="Lau C.P."/>
            <person name="Li Y."/>
            <person name="Huang Z.M."/>
            <person name="Ba J.G."/>
            <person name="Yim A.K."/>
            <person name="Ouyang C.Y."/>
            <person name="Ngai S.M."/>
            <person name="Chan T.F."/>
            <person name="Leung E.L."/>
            <person name="Liu L."/>
            <person name="Liu Z.G."/>
            <person name="Tsui S.K."/>
        </authorList>
    </citation>
    <scope>NUCLEOTIDE SEQUENCE [LARGE SCALE GENOMIC DNA]</scope>
    <source>
        <strain evidence="2">Derp</strain>
    </source>
</reference>
<dbReference type="Proteomes" id="UP000887458">
    <property type="component" value="Unassembled WGS sequence"/>
</dbReference>
<evidence type="ECO:0008006" key="4">
    <source>
        <dbReference type="Google" id="ProtNLM"/>
    </source>
</evidence>
<keyword evidence="1" id="KW-0732">Signal</keyword>
<name>A0ABQ8ITQ3_DERPT</name>
<reference evidence="2 3" key="2">
    <citation type="journal article" date="2022" name="Mol. Biol. Evol.">
        <title>Comparative Genomics Reveals Insights into the Divergent Evolution of Astigmatic Mites and Household Pest Adaptations.</title>
        <authorList>
            <person name="Xiong Q."/>
            <person name="Wan A.T."/>
            <person name="Liu X."/>
            <person name="Fung C.S."/>
            <person name="Xiao X."/>
            <person name="Malainual N."/>
            <person name="Hou J."/>
            <person name="Wang L."/>
            <person name="Wang M."/>
            <person name="Yang K.Y."/>
            <person name="Cui Y."/>
            <person name="Leung E.L."/>
            <person name="Nong W."/>
            <person name="Shin S.K."/>
            <person name="Au S.W."/>
            <person name="Jeong K.Y."/>
            <person name="Chew F.T."/>
            <person name="Hui J.H."/>
            <person name="Leung T.F."/>
            <person name="Tungtrongchitr A."/>
            <person name="Zhong N."/>
            <person name="Liu Z."/>
            <person name="Tsui S.K."/>
        </authorList>
    </citation>
    <scope>NUCLEOTIDE SEQUENCE [LARGE SCALE GENOMIC DNA]</scope>
    <source>
        <strain evidence="2">Derp</strain>
    </source>
</reference>
<sequence length="63" mass="7066">MISIIWCICTPIATAAGTRIEFNNRDIILSFEPSTLNHSCGSRLTSAIYSGKRHNSRMRPMPK</sequence>
<protein>
    <recommendedName>
        <fullName evidence="4">Secreted protein</fullName>
    </recommendedName>
</protein>
<evidence type="ECO:0000256" key="1">
    <source>
        <dbReference type="SAM" id="SignalP"/>
    </source>
</evidence>
<feature type="chain" id="PRO_5045749781" description="Secreted protein" evidence="1">
    <location>
        <begin position="18"/>
        <end position="63"/>
    </location>
</feature>
<evidence type="ECO:0000313" key="3">
    <source>
        <dbReference type="Proteomes" id="UP000887458"/>
    </source>
</evidence>
<evidence type="ECO:0000313" key="2">
    <source>
        <dbReference type="EMBL" id="KAH9413591.1"/>
    </source>
</evidence>
<gene>
    <name evidence="2" type="ORF">DERP_009292</name>
</gene>